<dbReference type="PANTHER" id="PTHR30204">
    <property type="entry name" value="REDOX-CYCLING DRUG-SENSING TRANSCRIPTIONAL ACTIVATOR SOXR"/>
    <property type="match status" value="1"/>
</dbReference>
<comment type="caution">
    <text evidence="4">The sequence shown here is derived from an EMBL/GenBank/DDBJ whole genome shotgun (WGS) entry which is preliminary data.</text>
</comment>
<dbReference type="RefSeq" id="WP_397089546.1">
    <property type="nucleotide sequence ID" value="NZ_JBITGY010000012.1"/>
</dbReference>
<reference evidence="4 5" key="1">
    <citation type="submission" date="2024-10" db="EMBL/GenBank/DDBJ databases">
        <title>The Natural Products Discovery Center: Release of the First 8490 Sequenced Strains for Exploring Actinobacteria Biosynthetic Diversity.</title>
        <authorList>
            <person name="Kalkreuter E."/>
            <person name="Kautsar S.A."/>
            <person name="Yang D."/>
            <person name="Bader C.D."/>
            <person name="Teijaro C.N."/>
            <person name="Fluegel L."/>
            <person name="Davis C.M."/>
            <person name="Simpson J.R."/>
            <person name="Lauterbach L."/>
            <person name="Steele A.D."/>
            <person name="Gui C."/>
            <person name="Meng S."/>
            <person name="Li G."/>
            <person name="Viehrig K."/>
            <person name="Ye F."/>
            <person name="Su P."/>
            <person name="Kiefer A.F."/>
            <person name="Nichols A."/>
            <person name="Cepeda A.J."/>
            <person name="Yan W."/>
            <person name="Fan B."/>
            <person name="Jiang Y."/>
            <person name="Adhikari A."/>
            <person name="Zheng C.-J."/>
            <person name="Schuster L."/>
            <person name="Cowan T.M."/>
            <person name="Smanski M.J."/>
            <person name="Chevrette M.G."/>
            <person name="De Carvalho L.P.S."/>
            <person name="Shen B."/>
        </authorList>
    </citation>
    <scope>NUCLEOTIDE SEQUENCE [LARGE SCALE GENOMIC DNA]</scope>
    <source>
        <strain evidence="4 5">NPDC050545</strain>
    </source>
</reference>
<dbReference type="InterPro" id="IPR009061">
    <property type="entry name" value="DNA-bd_dom_put_sf"/>
</dbReference>
<keyword evidence="1" id="KW-0238">DNA-binding</keyword>
<dbReference type="Pfam" id="PF13411">
    <property type="entry name" value="MerR_1"/>
    <property type="match status" value="1"/>
</dbReference>
<evidence type="ECO:0000256" key="1">
    <source>
        <dbReference type="ARBA" id="ARBA00023125"/>
    </source>
</evidence>
<dbReference type="Gene3D" id="1.10.1660.10">
    <property type="match status" value="1"/>
</dbReference>
<dbReference type="EMBL" id="JBITGY010000012">
    <property type="protein sequence ID" value="MFI6503790.1"/>
    <property type="molecule type" value="Genomic_DNA"/>
</dbReference>
<keyword evidence="2" id="KW-0175">Coiled coil</keyword>
<dbReference type="PANTHER" id="PTHR30204:SF93">
    <property type="entry name" value="HTH MERR-TYPE DOMAIN-CONTAINING PROTEIN"/>
    <property type="match status" value="1"/>
</dbReference>
<evidence type="ECO:0000313" key="5">
    <source>
        <dbReference type="Proteomes" id="UP001612741"/>
    </source>
</evidence>
<accession>A0ABW7Z6I1</accession>
<evidence type="ECO:0000259" key="3">
    <source>
        <dbReference type="PROSITE" id="PS50937"/>
    </source>
</evidence>
<evidence type="ECO:0000313" key="4">
    <source>
        <dbReference type="EMBL" id="MFI6503790.1"/>
    </source>
</evidence>
<sequence>MRIGQLAALAGVSTRAVRHYHHLGLLPEPERRANGYRVYGLRDAVVLSRIRRLSELGLSLEEIRDVLADAHGRELREVLTELDADLARQEAEIRARRERLAELLEHERLHPDDAVSPEMARILGRLPQARGTMAERDREFLALLDTSLSDERRPGVLDPLLSLPETGDPAFHARVLEVYADLDAFAAEDPDEDDPRVEELAWRLIELTPRHLLPADGLAMPGEDDPFLRAFLADFSPGQRLVIRRVMRLLDKP</sequence>
<dbReference type="SMART" id="SM00422">
    <property type="entry name" value="HTH_MERR"/>
    <property type="match status" value="1"/>
</dbReference>
<dbReference type="InterPro" id="IPR000551">
    <property type="entry name" value="MerR-type_HTH_dom"/>
</dbReference>
<dbReference type="InterPro" id="IPR047057">
    <property type="entry name" value="MerR_fam"/>
</dbReference>
<dbReference type="Proteomes" id="UP001612741">
    <property type="component" value="Unassembled WGS sequence"/>
</dbReference>
<feature type="domain" description="HTH merR-type" evidence="3">
    <location>
        <begin position="1"/>
        <end position="69"/>
    </location>
</feature>
<proteinExistence type="predicted"/>
<organism evidence="4 5">
    <name type="scientific">Nonomuraea typhae</name>
    <dbReference type="NCBI Taxonomy" id="2603600"/>
    <lineage>
        <taxon>Bacteria</taxon>
        <taxon>Bacillati</taxon>
        <taxon>Actinomycetota</taxon>
        <taxon>Actinomycetes</taxon>
        <taxon>Streptosporangiales</taxon>
        <taxon>Streptosporangiaceae</taxon>
        <taxon>Nonomuraea</taxon>
    </lineage>
</organism>
<dbReference type="PROSITE" id="PS50937">
    <property type="entry name" value="HTH_MERR_2"/>
    <property type="match status" value="1"/>
</dbReference>
<dbReference type="SUPFAM" id="SSF46955">
    <property type="entry name" value="Putative DNA-binding domain"/>
    <property type="match status" value="1"/>
</dbReference>
<gene>
    <name evidence="4" type="ORF">ACIBG2_40840</name>
</gene>
<evidence type="ECO:0000256" key="2">
    <source>
        <dbReference type="SAM" id="Coils"/>
    </source>
</evidence>
<name>A0ABW7Z6I1_9ACTN</name>
<feature type="coiled-coil region" evidence="2">
    <location>
        <begin position="72"/>
        <end position="106"/>
    </location>
</feature>
<dbReference type="PRINTS" id="PR00040">
    <property type="entry name" value="HTHMERR"/>
</dbReference>
<dbReference type="CDD" id="cd00592">
    <property type="entry name" value="HTH_MerR-like"/>
    <property type="match status" value="1"/>
</dbReference>
<keyword evidence="5" id="KW-1185">Reference proteome</keyword>
<protein>
    <submittedName>
        <fullName evidence="4">MerR family transcriptional regulator</fullName>
    </submittedName>
</protein>